<evidence type="ECO:0000313" key="1">
    <source>
        <dbReference type="EMBL" id="MTD95357.1"/>
    </source>
</evidence>
<protein>
    <submittedName>
        <fullName evidence="1">Uncharacterized protein</fullName>
    </submittedName>
</protein>
<sequence>MPPRAYLKLLALSIAGIAAAGALTFAALVAWLAIVDPFGGPQHPSDGALLAQFAAQRPALEELVGMLGQDPGIQRLAADFTRPDPLTVAPGRIADYRARLAGAGIAHGLARHGNTATFIVSTRGLAISGSAKAFVHAPQADADATVVNGDLDAAAAALTDKDALLQRSIGDGWWLQLDMR</sequence>
<name>A0A6I3KNN5_9HYPH</name>
<dbReference type="AlphaFoldDB" id="A0A6I3KNN5"/>
<accession>A0A6I3KNN5</accession>
<dbReference type="RefSeq" id="WP_154739911.1">
    <property type="nucleotide sequence ID" value="NZ_WMBQ01000002.1"/>
</dbReference>
<keyword evidence="2" id="KW-1185">Reference proteome</keyword>
<gene>
    <name evidence="1" type="ORF">GIW81_13540</name>
</gene>
<dbReference type="Proteomes" id="UP000440694">
    <property type="component" value="Unassembled WGS sequence"/>
</dbReference>
<proteinExistence type="predicted"/>
<reference evidence="1 2" key="1">
    <citation type="submission" date="2019-11" db="EMBL/GenBank/DDBJ databases">
        <title>Identification of a novel strain.</title>
        <authorList>
            <person name="Xu Q."/>
            <person name="Wang G."/>
        </authorList>
    </citation>
    <scope>NUCLEOTIDE SEQUENCE [LARGE SCALE GENOMIC DNA]</scope>
    <source>
        <strain evidence="2">xq</strain>
    </source>
</reference>
<comment type="caution">
    <text evidence="1">The sequence shown here is derived from an EMBL/GenBank/DDBJ whole genome shotgun (WGS) entry which is preliminary data.</text>
</comment>
<organism evidence="1 2">
    <name type="scientific">Hyphomicrobium album</name>
    <dbReference type="NCBI Taxonomy" id="2665159"/>
    <lineage>
        <taxon>Bacteria</taxon>
        <taxon>Pseudomonadati</taxon>
        <taxon>Pseudomonadota</taxon>
        <taxon>Alphaproteobacteria</taxon>
        <taxon>Hyphomicrobiales</taxon>
        <taxon>Hyphomicrobiaceae</taxon>
        <taxon>Hyphomicrobium</taxon>
    </lineage>
</organism>
<dbReference type="EMBL" id="WMBQ01000002">
    <property type="protein sequence ID" value="MTD95357.1"/>
    <property type="molecule type" value="Genomic_DNA"/>
</dbReference>
<evidence type="ECO:0000313" key="2">
    <source>
        <dbReference type="Proteomes" id="UP000440694"/>
    </source>
</evidence>